<protein>
    <submittedName>
        <fullName evidence="2">Uncharacterized protein</fullName>
    </submittedName>
</protein>
<dbReference type="EMBL" id="LKAM01000004">
    <property type="protein sequence ID" value="KUM48760.1"/>
    <property type="molecule type" value="Genomic_DNA"/>
</dbReference>
<accession>A0A101M0I3</accession>
<keyword evidence="1" id="KW-0732">Signal</keyword>
<comment type="caution">
    <text evidence="2">The sequence shown here is derived from an EMBL/GenBank/DDBJ whole genome shotgun (WGS) entry which is preliminary data.</text>
</comment>
<sequence>MLARMLLVALHLDLLLCRIASGFPVSDPNWVEK</sequence>
<dbReference type="AlphaFoldDB" id="A0A101M0I3"/>
<name>A0A101M0I3_PICGL</name>
<reference evidence="2" key="1">
    <citation type="journal article" date="2015" name="Genome Biol. Evol.">
        <title>Organellar Genomes of White Spruce (Picea glauca): Assembly and Annotation.</title>
        <authorList>
            <person name="Jackman S.D."/>
            <person name="Warren R.L."/>
            <person name="Gibb E.A."/>
            <person name="Vandervalk B.P."/>
            <person name="Mohamadi H."/>
            <person name="Chu J."/>
            <person name="Raymond A."/>
            <person name="Pleasance S."/>
            <person name="Coope R."/>
            <person name="Wildung M.R."/>
            <person name="Ritland C.E."/>
            <person name="Bousquet J."/>
            <person name="Jones S.J."/>
            <person name="Bohlmann J."/>
            <person name="Birol I."/>
        </authorList>
    </citation>
    <scope>NUCLEOTIDE SEQUENCE [LARGE SCALE GENOMIC DNA]</scope>
    <source>
        <tissue evidence="2">Flushing bud</tissue>
    </source>
</reference>
<proteinExistence type="predicted"/>
<evidence type="ECO:0000256" key="1">
    <source>
        <dbReference type="SAM" id="SignalP"/>
    </source>
</evidence>
<organism evidence="2">
    <name type="scientific">Picea glauca</name>
    <name type="common">White spruce</name>
    <name type="synonym">Pinus glauca</name>
    <dbReference type="NCBI Taxonomy" id="3330"/>
    <lineage>
        <taxon>Eukaryota</taxon>
        <taxon>Viridiplantae</taxon>
        <taxon>Streptophyta</taxon>
        <taxon>Embryophyta</taxon>
        <taxon>Tracheophyta</taxon>
        <taxon>Spermatophyta</taxon>
        <taxon>Pinopsida</taxon>
        <taxon>Pinidae</taxon>
        <taxon>Conifers I</taxon>
        <taxon>Pinales</taxon>
        <taxon>Pinaceae</taxon>
        <taxon>Picea</taxon>
    </lineage>
</organism>
<feature type="chain" id="PRO_5007100197" evidence="1">
    <location>
        <begin position="23"/>
        <end position="33"/>
    </location>
</feature>
<evidence type="ECO:0000313" key="2">
    <source>
        <dbReference type="EMBL" id="KUM48760.1"/>
    </source>
</evidence>
<keyword evidence="2" id="KW-0496">Mitochondrion</keyword>
<gene>
    <name evidence="2" type="ORF">ABT39_MTgene4096</name>
</gene>
<geneLocation type="mitochondrion" evidence="2"/>
<feature type="signal peptide" evidence="1">
    <location>
        <begin position="1"/>
        <end position="22"/>
    </location>
</feature>